<sequence>MDFSSALPTFVITLREGVEAALVVGIVLAYLKKAEQSQLNAWVFGGVAAGIIGSGVVGLLFTRAIQALSAFNAKYAPVIEPLLKGVISVIAIALLTWMLVWMTQQARQLKGLVEGELGTVLRQDQRAGWGVFGLISVAVLREGFETVLFIIANLQQGLIPVLGAIAGLVGAVVIGTLLFRWGVQMNIRAFFQFMGVLLLLIVAGLVISALKSFDAAAGTLAEINPQLAFLCVYGGRSCILGPLVWDATNVLPDNQFPGVVLKALLGYREKLYLVQAIAYCLFLSSTGFMYFQSLSNQSGFRFRQRESS</sequence>
<feature type="transmembrane region" description="Helical" evidence="6">
    <location>
        <begin position="6"/>
        <end position="30"/>
    </location>
</feature>
<evidence type="ECO:0000313" key="7">
    <source>
        <dbReference type="EMBL" id="CAA9590647.1"/>
    </source>
</evidence>
<feature type="transmembrane region" description="Helical" evidence="6">
    <location>
        <begin position="158"/>
        <end position="179"/>
    </location>
</feature>
<dbReference type="PANTHER" id="PTHR31632">
    <property type="entry name" value="IRON TRANSPORTER FTH1"/>
    <property type="match status" value="1"/>
</dbReference>
<evidence type="ECO:0000256" key="2">
    <source>
        <dbReference type="ARBA" id="ARBA00008333"/>
    </source>
</evidence>
<evidence type="ECO:0000256" key="3">
    <source>
        <dbReference type="ARBA" id="ARBA00022692"/>
    </source>
</evidence>
<dbReference type="InterPro" id="IPR004923">
    <property type="entry name" value="FTR1/Fip1/EfeU"/>
</dbReference>
<protein>
    <recommendedName>
        <fullName evidence="8">Ferrous iron transport permease EfeU</fullName>
    </recommendedName>
</protein>
<feature type="transmembrane region" description="Helical" evidence="6">
    <location>
        <begin position="191"/>
        <end position="210"/>
    </location>
</feature>
<evidence type="ECO:0000256" key="5">
    <source>
        <dbReference type="ARBA" id="ARBA00023136"/>
    </source>
</evidence>
<comment type="subcellular location">
    <subcellularLocation>
        <location evidence="1">Membrane</location>
        <topology evidence="1">Multi-pass membrane protein</topology>
    </subcellularLocation>
</comment>
<feature type="transmembrane region" description="Helical" evidence="6">
    <location>
        <begin position="42"/>
        <end position="62"/>
    </location>
</feature>
<keyword evidence="3 6" id="KW-0812">Transmembrane</keyword>
<evidence type="ECO:0000256" key="1">
    <source>
        <dbReference type="ARBA" id="ARBA00004141"/>
    </source>
</evidence>
<keyword evidence="4 6" id="KW-1133">Transmembrane helix</keyword>
<evidence type="ECO:0008006" key="8">
    <source>
        <dbReference type="Google" id="ProtNLM"/>
    </source>
</evidence>
<dbReference type="EMBL" id="CADCWO010000267">
    <property type="protein sequence ID" value="CAA9590647.1"/>
    <property type="molecule type" value="Genomic_DNA"/>
</dbReference>
<comment type="similarity">
    <text evidence="2">Belongs to the oxidase-dependent Fe transporter (OFeT) (TC 9.A.10.1) family.</text>
</comment>
<accession>A0A6J4VZQ1</accession>
<feature type="transmembrane region" description="Helical" evidence="6">
    <location>
        <begin position="82"/>
        <end position="102"/>
    </location>
</feature>
<reference evidence="7" key="1">
    <citation type="submission" date="2020-02" db="EMBL/GenBank/DDBJ databases">
        <authorList>
            <person name="Meier V. D."/>
        </authorList>
    </citation>
    <scope>NUCLEOTIDE SEQUENCE</scope>
    <source>
        <strain evidence="7">AVDCRST_MAG81</strain>
    </source>
</reference>
<feature type="transmembrane region" description="Helical" evidence="6">
    <location>
        <begin position="131"/>
        <end position="152"/>
    </location>
</feature>
<name>A0A6J4VZQ1_9CYAN</name>
<keyword evidence="5 6" id="KW-0472">Membrane</keyword>
<dbReference type="GO" id="GO:0015093">
    <property type="term" value="F:ferrous iron transmembrane transporter activity"/>
    <property type="evidence" value="ECO:0007669"/>
    <property type="project" value="TreeGrafter"/>
</dbReference>
<proteinExistence type="inferred from homology"/>
<evidence type="ECO:0000256" key="4">
    <source>
        <dbReference type="ARBA" id="ARBA00022989"/>
    </source>
</evidence>
<dbReference type="AlphaFoldDB" id="A0A6J4VZQ1"/>
<feature type="transmembrane region" description="Helical" evidence="6">
    <location>
        <begin position="271"/>
        <end position="291"/>
    </location>
</feature>
<dbReference type="PANTHER" id="PTHR31632:SF2">
    <property type="entry name" value="PLASMA MEMBRANE IRON PERMEASE"/>
    <property type="match status" value="1"/>
</dbReference>
<gene>
    <name evidence="7" type="ORF">AVDCRST_MAG81-5238</name>
</gene>
<dbReference type="GO" id="GO:0033573">
    <property type="term" value="C:high-affinity iron permease complex"/>
    <property type="evidence" value="ECO:0007669"/>
    <property type="project" value="InterPro"/>
</dbReference>
<dbReference type="Pfam" id="PF03239">
    <property type="entry name" value="FTR1"/>
    <property type="match status" value="1"/>
</dbReference>
<evidence type="ECO:0000256" key="6">
    <source>
        <dbReference type="SAM" id="Phobius"/>
    </source>
</evidence>
<organism evidence="7">
    <name type="scientific">uncultured Synechococcales cyanobacterium</name>
    <dbReference type="NCBI Taxonomy" id="1936017"/>
    <lineage>
        <taxon>Bacteria</taxon>
        <taxon>Bacillati</taxon>
        <taxon>Cyanobacteriota</taxon>
        <taxon>Cyanophyceae</taxon>
        <taxon>Synechococcales</taxon>
        <taxon>environmental samples</taxon>
    </lineage>
</organism>